<evidence type="ECO:0000259" key="2">
    <source>
        <dbReference type="PROSITE" id="PS01124"/>
    </source>
</evidence>
<gene>
    <name evidence="3" type="ORF">SU9_11528</name>
</gene>
<dbReference type="InterPro" id="IPR018060">
    <property type="entry name" value="HTH_AraC"/>
</dbReference>
<sequence>MHTDKCASDHAIAGGGWPRPGPADLRGGGLGPSRRRYSSIAAAHHISPRPLHRLFRDGDATVAAEIGRQRIEGAPAGTSPIRPCTASRCTPSPPAGAHHRATDFSHAYRAAYGIAPTEYRRRVVAGGPGTALTPSAGAPATHPGA</sequence>
<protein>
    <submittedName>
        <fullName evidence="3">AraC family transcriptional regulator</fullName>
    </submittedName>
</protein>
<evidence type="ECO:0000313" key="3">
    <source>
        <dbReference type="EMBL" id="EJJ06890.1"/>
    </source>
</evidence>
<comment type="caution">
    <text evidence="3">The sequence shown here is derived from an EMBL/GenBank/DDBJ whole genome shotgun (WGS) entry which is preliminary data.</text>
</comment>
<dbReference type="AlphaFoldDB" id="J2K374"/>
<name>J2K374_9ACTN</name>
<organism evidence="3">
    <name type="scientific">Streptomyces auratus AGR0001</name>
    <dbReference type="NCBI Taxonomy" id="1160718"/>
    <lineage>
        <taxon>Bacteria</taxon>
        <taxon>Bacillati</taxon>
        <taxon>Actinomycetota</taxon>
        <taxon>Actinomycetes</taxon>
        <taxon>Kitasatosporales</taxon>
        <taxon>Streptomycetaceae</taxon>
        <taxon>Streptomyces</taxon>
    </lineage>
</organism>
<evidence type="ECO:0000256" key="1">
    <source>
        <dbReference type="SAM" id="MobiDB-lite"/>
    </source>
</evidence>
<dbReference type="PROSITE" id="PS01124">
    <property type="entry name" value="HTH_ARAC_FAMILY_2"/>
    <property type="match status" value="1"/>
</dbReference>
<feature type="region of interest" description="Disordered" evidence="1">
    <location>
        <begin position="68"/>
        <end position="100"/>
    </location>
</feature>
<dbReference type="EMBL" id="AJGV01000075">
    <property type="protein sequence ID" value="EJJ06890.1"/>
    <property type="molecule type" value="Genomic_DNA"/>
</dbReference>
<dbReference type="HOGENOM" id="CLU_1785729_0_0_11"/>
<dbReference type="GO" id="GO:0003700">
    <property type="term" value="F:DNA-binding transcription factor activity"/>
    <property type="evidence" value="ECO:0007669"/>
    <property type="project" value="InterPro"/>
</dbReference>
<feature type="region of interest" description="Disordered" evidence="1">
    <location>
        <begin position="1"/>
        <end position="32"/>
    </location>
</feature>
<feature type="domain" description="HTH araC/xylS-type" evidence="2">
    <location>
        <begin position="36"/>
        <end position="122"/>
    </location>
</feature>
<dbReference type="GO" id="GO:0043565">
    <property type="term" value="F:sequence-specific DNA binding"/>
    <property type="evidence" value="ECO:0007669"/>
    <property type="project" value="InterPro"/>
</dbReference>
<proteinExistence type="predicted"/>
<reference evidence="3" key="1">
    <citation type="journal article" date="2012" name="J. Bacteriol.">
        <title>Genome Sequence of Streptomyces auratus Strain AGR0001, a Phoslactomycin-Producing Actinomycete.</title>
        <authorList>
            <person name="Han X."/>
            <person name="Li M."/>
            <person name="Ding Z."/>
            <person name="Zhao J."/>
            <person name="Ji K."/>
            <person name="Wen M."/>
            <person name="Lu T."/>
        </authorList>
    </citation>
    <scope>NUCLEOTIDE SEQUENCE [LARGE SCALE GENOMIC DNA]</scope>
    <source>
        <strain evidence="3">AGR0001</strain>
    </source>
</reference>
<accession>J2K374</accession>
<dbReference type="STRING" id="1160718.SU9_11528"/>